<dbReference type="InterPro" id="IPR013780">
    <property type="entry name" value="Glyco_hydro_b"/>
</dbReference>
<reference evidence="2" key="1">
    <citation type="journal article" date="2013" name="Environ. Microbiol.">
        <title>Seasonally variable intestinal metagenomes of the red palm weevil (Rhynchophorus ferrugineus).</title>
        <authorList>
            <person name="Jia S."/>
            <person name="Zhang X."/>
            <person name="Zhang G."/>
            <person name="Yin A."/>
            <person name="Zhang S."/>
            <person name="Li F."/>
            <person name="Wang L."/>
            <person name="Zhao D."/>
            <person name="Yun Q."/>
            <person name="Tala"/>
            <person name="Wang J."/>
            <person name="Sun G."/>
            <person name="Baabdullah M."/>
            <person name="Yu X."/>
            <person name="Hu S."/>
            <person name="Al-Mssallem I.S."/>
            <person name="Yu J."/>
        </authorList>
    </citation>
    <scope>NUCLEOTIDE SEQUENCE</scope>
</reference>
<dbReference type="GO" id="GO:0043169">
    <property type="term" value="F:cation binding"/>
    <property type="evidence" value="ECO:0007669"/>
    <property type="project" value="InterPro"/>
</dbReference>
<dbReference type="GO" id="GO:0003824">
    <property type="term" value="F:catalytic activity"/>
    <property type="evidence" value="ECO:0007669"/>
    <property type="project" value="InterPro"/>
</dbReference>
<protein>
    <submittedName>
        <fullName evidence="2">Alpha-amylase_C</fullName>
    </submittedName>
</protein>
<dbReference type="GO" id="GO:0005975">
    <property type="term" value="P:carbohydrate metabolic process"/>
    <property type="evidence" value="ECO:0007669"/>
    <property type="project" value="InterPro"/>
</dbReference>
<dbReference type="Gene3D" id="2.60.40.1180">
    <property type="entry name" value="Golgi alpha-mannosidase II"/>
    <property type="match status" value="1"/>
</dbReference>
<dbReference type="Pfam" id="PF02806">
    <property type="entry name" value="Alpha-amylase_C"/>
    <property type="match status" value="1"/>
</dbReference>
<name>A0A060CN07_9BACT</name>
<evidence type="ECO:0000259" key="1">
    <source>
        <dbReference type="Pfam" id="PF02806"/>
    </source>
</evidence>
<dbReference type="SUPFAM" id="SSF51011">
    <property type="entry name" value="Glycosyl hydrolase domain"/>
    <property type="match status" value="1"/>
</dbReference>
<accession>A0A060CN07</accession>
<feature type="domain" description="Alpha-amylase/branching enzyme C-terminal all beta" evidence="1">
    <location>
        <begin position="2"/>
        <end position="88"/>
    </location>
</feature>
<dbReference type="AlphaFoldDB" id="A0A060CN07"/>
<evidence type="ECO:0000313" key="2">
    <source>
        <dbReference type="EMBL" id="AIA94510.1"/>
    </source>
</evidence>
<sequence>MLSFCRRGPQGELLLCVLNFTPLQRDGYWLGAPAAGSWREVFNSDAARYGGGNQGNLGEVWTLPEECHGYPQRLSLCLPGLAALVFRYEGA</sequence>
<dbReference type="InterPro" id="IPR006048">
    <property type="entry name" value="A-amylase/branching_C"/>
</dbReference>
<proteinExistence type="predicted"/>
<organism evidence="2">
    <name type="scientific">uncultured Fibrobacter sp</name>
    <dbReference type="NCBI Taxonomy" id="261512"/>
    <lineage>
        <taxon>Bacteria</taxon>
        <taxon>Pseudomonadati</taxon>
        <taxon>Fibrobacterota</taxon>
        <taxon>Fibrobacteria</taxon>
        <taxon>Fibrobacterales</taxon>
        <taxon>Fibrobacteraceae</taxon>
        <taxon>Fibrobacter</taxon>
        <taxon>environmental samples</taxon>
    </lineage>
</organism>
<dbReference type="EMBL" id="KF127158">
    <property type="protein sequence ID" value="AIA94510.1"/>
    <property type="molecule type" value="Genomic_DNA"/>
</dbReference>